<dbReference type="GO" id="GO:0000150">
    <property type="term" value="F:DNA strand exchange activity"/>
    <property type="evidence" value="ECO:0007669"/>
    <property type="project" value="InterPro"/>
</dbReference>
<proteinExistence type="predicted"/>
<organism evidence="2 3">
    <name type="scientific">Caproicibacter fermentans</name>
    <dbReference type="NCBI Taxonomy" id="2576756"/>
    <lineage>
        <taxon>Bacteria</taxon>
        <taxon>Bacillati</taxon>
        <taxon>Bacillota</taxon>
        <taxon>Clostridia</taxon>
        <taxon>Eubacteriales</taxon>
        <taxon>Acutalibacteraceae</taxon>
        <taxon>Caproicibacter</taxon>
    </lineage>
</organism>
<dbReference type="PANTHER" id="PTHR30461:SF23">
    <property type="entry name" value="DNA RECOMBINASE-RELATED"/>
    <property type="match status" value="1"/>
</dbReference>
<reference evidence="2 3" key="1">
    <citation type="submission" date="2020-08" db="EMBL/GenBank/DDBJ databases">
        <title>The isolate Caproiciproducens sp. 7D4C2 produces n-caproate at mildly acidic conditions from hexoses: genome and rBOX comparison with related strains and chain-elongating bacteria.</title>
        <authorList>
            <person name="Esquivel-Elizondo S."/>
            <person name="Bagci C."/>
            <person name="Temovska M."/>
            <person name="Jeon B.S."/>
            <person name="Bessarab I."/>
            <person name="Williams R.B.H."/>
            <person name="Huson D.H."/>
            <person name="Angenent L.T."/>
        </authorList>
    </citation>
    <scope>NUCLEOTIDE SEQUENCE [LARGE SCALE GENOMIC DNA]</scope>
    <source>
        <strain evidence="2 3">7D4C2</strain>
    </source>
</reference>
<accession>A0A7G8T8W7</accession>
<dbReference type="Gene3D" id="3.90.1750.20">
    <property type="entry name" value="Putative Large Serine Recombinase, Chain B, Domain 2"/>
    <property type="match status" value="1"/>
</dbReference>
<sequence length="292" mass="32526">MPDAEEAAAVRLVFADFLRGASPGEIAEKLNSTGLRTRRGGKWEPRAVRYLLKNPVYCGALRWNPGGPLGRGSPETDTLLTRGCHEPIVPETLWEEAQSRLRPGAVRRRGAPPCMLRGLVFCSGCGSLLIPSSSGSMQCGGYSHGTCQESHSISTRKLEAMVVSLLENDLQTTALRISPPFSGEESEERGLLRLRLRKERRRLSRLREAYLGGAEHLAEYLKERGEIERACHALETDLNRLSGENQNAVASDLILFLRDGAFPPDQKNALLRCLVRKIIFDRAQNRISLYYR</sequence>
<dbReference type="Proteomes" id="UP000515909">
    <property type="component" value="Chromosome"/>
</dbReference>
<dbReference type="InterPro" id="IPR011109">
    <property type="entry name" value="DNA_bind_recombinase_dom"/>
</dbReference>
<gene>
    <name evidence="2" type="ORF">HCR03_15340</name>
</gene>
<evidence type="ECO:0000313" key="3">
    <source>
        <dbReference type="Proteomes" id="UP000515909"/>
    </source>
</evidence>
<dbReference type="PANTHER" id="PTHR30461">
    <property type="entry name" value="DNA-INVERTASE FROM LAMBDOID PROPHAGE"/>
    <property type="match status" value="1"/>
</dbReference>
<dbReference type="PROSITE" id="PS51737">
    <property type="entry name" value="RECOMBINASE_DNA_BIND"/>
    <property type="match status" value="1"/>
</dbReference>
<protein>
    <submittedName>
        <fullName evidence="2">Recombinase family protein</fullName>
    </submittedName>
</protein>
<dbReference type="InterPro" id="IPR038109">
    <property type="entry name" value="DNA_bind_recomb_sf"/>
</dbReference>
<dbReference type="EMBL" id="CP060286">
    <property type="protein sequence ID" value="QNK40058.1"/>
    <property type="molecule type" value="Genomic_DNA"/>
</dbReference>
<dbReference type="AlphaFoldDB" id="A0A7G8T8W7"/>
<dbReference type="KEGG" id="cfem:HCR03_15340"/>
<evidence type="ECO:0000313" key="2">
    <source>
        <dbReference type="EMBL" id="QNK40058.1"/>
    </source>
</evidence>
<dbReference type="RefSeq" id="WP_187035237.1">
    <property type="nucleotide sequence ID" value="NZ_CP060286.1"/>
</dbReference>
<dbReference type="InterPro" id="IPR050639">
    <property type="entry name" value="SSR_resolvase"/>
</dbReference>
<dbReference type="GO" id="GO:0003677">
    <property type="term" value="F:DNA binding"/>
    <property type="evidence" value="ECO:0007669"/>
    <property type="project" value="InterPro"/>
</dbReference>
<name>A0A7G8T8W7_9FIRM</name>
<feature type="domain" description="Recombinase" evidence="1">
    <location>
        <begin position="1"/>
        <end position="107"/>
    </location>
</feature>
<evidence type="ECO:0000259" key="1">
    <source>
        <dbReference type="PROSITE" id="PS51737"/>
    </source>
</evidence>
<dbReference type="Pfam" id="PF07508">
    <property type="entry name" value="Recombinase"/>
    <property type="match status" value="1"/>
</dbReference>